<feature type="non-terminal residue" evidence="2">
    <location>
        <position position="1"/>
    </location>
</feature>
<feature type="region of interest" description="Disordered" evidence="1">
    <location>
        <begin position="99"/>
        <end position="129"/>
    </location>
</feature>
<dbReference type="OrthoDB" id="79480at2759"/>
<reference evidence="2" key="1">
    <citation type="submission" date="2018-11" db="EMBL/GenBank/DDBJ databases">
        <authorList>
            <consortium name="Pathogen Informatics"/>
        </authorList>
    </citation>
    <scope>NUCLEOTIDE SEQUENCE</scope>
</reference>
<name>A0A3S5CK31_9PLAT</name>
<gene>
    <name evidence="2" type="ORF">PXEA_LOCUS21224</name>
</gene>
<sequence length="164" mass="18251">VYIWDSTLPIAIPIESFSLPTPISRTAGRQKLKIPEEGIPYLIQLVHRSNLGRGKLAFEFRVFWQRFTSGTLLSQPESGKPLLRYSQYKRRLDRTAGVCGRTSLGDPSTPITMVGSGGGARKETTENATPPTSLANIVEFETLPLNQTRVLAKIGELFSFEENR</sequence>
<keyword evidence="3" id="KW-1185">Reference proteome</keyword>
<evidence type="ECO:0000313" key="3">
    <source>
        <dbReference type="Proteomes" id="UP000784294"/>
    </source>
</evidence>
<comment type="caution">
    <text evidence="2">The sequence shown here is derived from an EMBL/GenBank/DDBJ whole genome shotgun (WGS) entry which is preliminary data.</text>
</comment>
<protein>
    <submittedName>
        <fullName evidence="2">Uncharacterized protein</fullName>
    </submittedName>
</protein>
<dbReference type="EMBL" id="CAAALY010089850">
    <property type="protein sequence ID" value="VEL27784.1"/>
    <property type="molecule type" value="Genomic_DNA"/>
</dbReference>
<dbReference type="AlphaFoldDB" id="A0A3S5CK31"/>
<proteinExistence type="predicted"/>
<dbReference type="Proteomes" id="UP000784294">
    <property type="component" value="Unassembled WGS sequence"/>
</dbReference>
<evidence type="ECO:0000313" key="2">
    <source>
        <dbReference type="EMBL" id="VEL27784.1"/>
    </source>
</evidence>
<evidence type="ECO:0000256" key="1">
    <source>
        <dbReference type="SAM" id="MobiDB-lite"/>
    </source>
</evidence>
<organism evidence="2 3">
    <name type="scientific">Protopolystoma xenopodis</name>
    <dbReference type="NCBI Taxonomy" id="117903"/>
    <lineage>
        <taxon>Eukaryota</taxon>
        <taxon>Metazoa</taxon>
        <taxon>Spiralia</taxon>
        <taxon>Lophotrochozoa</taxon>
        <taxon>Platyhelminthes</taxon>
        <taxon>Monogenea</taxon>
        <taxon>Polyopisthocotylea</taxon>
        <taxon>Polystomatidea</taxon>
        <taxon>Polystomatidae</taxon>
        <taxon>Protopolystoma</taxon>
    </lineage>
</organism>
<accession>A0A3S5CK31</accession>